<reference evidence="2 3" key="1">
    <citation type="journal article" date="2015" name="Genome Biol.">
        <title>Comparative genomics of Steinernema reveals deeply conserved gene regulatory networks.</title>
        <authorList>
            <person name="Dillman A.R."/>
            <person name="Macchietto M."/>
            <person name="Porter C.F."/>
            <person name="Rogers A."/>
            <person name="Williams B."/>
            <person name="Antoshechkin I."/>
            <person name="Lee M.M."/>
            <person name="Goodwin Z."/>
            <person name="Lu X."/>
            <person name="Lewis E.E."/>
            <person name="Goodrich-Blair H."/>
            <person name="Stock S.P."/>
            <person name="Adams B.J."/>
            <person name="Sternberg P.W."/>
            <person name="Mortazavi A."/>
        </authorList>
    </citation>
    <scope>NUCLEOTIDE SEQUENCE [LARGE SCALE GENOMIC DNA]</scope>
    <source>
        <strain evidence="2 3">ALL</strain>
    </source>
</reference>
<evidence type="ECO:0008006" key="4">
    <source>
        <dbReference type="Google" id="ProtNLM"/>
    </source>
</evidence>
<name>A0A4V6A2N3_STECR</name>
<evidence type="ECO:0000256" key="1">
    <source>
        <dbReference type="SAM" id="SignalP"/>
    </source>
</evidence>
<reference evidence="2 3" key="2">
    <citation type="journal article" date="2019" name="G3 (Bethesda)">
        <title>Hybrid Assembly of the Genome of the Entomopathogenic Nematode Steinernema carpocapsae Identifies the X-Chromosome.</title>
        <authorList>
            <person name="Serra L."/>
            <person name="Macchietto M."/>
            <person name="Macias-Munoz A."/>
            <person name="McGill C.J."/>
            <person name="Rodriguez I.M."/>
            <person name="Rodriguez B."/>
            <person name="Murad R."/>
            <person name="Mortazavi A."/>
        </authorList>
    </citation>
    <scope>NUCLEOTIDE SEQUENCE [LARGE SCALE GENOMIC DNA]</scope>
    <source>
        <strain evidence="2 3">ALL</strain>
    </source>
</reference>
<feature type="chain" id="PRO_5020558618" description="IgGFc-binding protein N-terminal domain-containing protein" evidence="1">
    <location>
        <begin position="36"/>
        <end position="406"/>
    </location>
</feature>
<dbReference type="PANTHER" id="PTHR46534">
    <property type="entry name" value="IGGFC_BINDING DOMAIN-CONTAINING PROTEIN"/>
    <property type="match status" value="1"/>
</dbReference>
<evidence type="ECO:0000313" key="2">
    <source>
        <dbReference type="EMBL" id="TKR80005.1"/>
    </source>
</evidence>
<comment type="caution">
    <text evidence="2">The sequence shown here is derived from an EMBL/GenBank/DDBJ whole genome shotgun (WGS) entry which is preliminary data.</text>
</comment>
<dbReference type="PANTHER" id="PTHR46534:SF1">
    <property type="entry name" value="IGGFC-BINDING PROTEIN N-TERMINAL DOMAIN-CONTAINING PROTEIN"/>
    <property type="match status" value="1"/>
</dbReference>
<dbReference type="EMBL" id="AZBU02000004">
    <property type="protein sequence ID" value="TKR80005.1"/>
    <property type="molecule type" value="Genomic_DNA"/>
</dbReference>
<dbReference type="AlphaFoldDB" id="A0A4V6A2N3"/>
<gene>
    <name evidence="2" type="ORF">L596_014145</name>
</gene>
<keyword evidence="3" id="KW-1185">Reference proteome</keyword>
<dbReference type="OrthoDB" id="5868818at2759"/>
<proteinExistence type="predicted"/>
<protein>
    <recommendedName>
        <fullName evidence="4">IgGFc-binding protein N-terminal domain-containing protein</fullName>
    </recommendedName>
</protein>
<sequence length="406" mass="45341">MAPKAQRPHCRHALLLRMWRFLAFAGLLCFTAVNAADTEGTSFQVVFFRVQINKPYRLLNIVNNGAEKVNYTVSYWEWGTNSLQDRVTNSGFVNAGDQVPVDLSKYRIMYNTVGPGFNNYPDLRVHINTTGPVSVYATDSAVTNISKIDRHTVGDTYLVLPDSMAGREYVLTLPDALQTLNPQDLWQMKVIFLIPVSDQVKITFTQRTATGWDQETVFTIKKEQKIDQHYFAQMTGLGDSFFKITGDGDFLVLAGVTCAPDHQGDCDFAAYMPPPMVGTDCAVDCRISDDHVTYYASDQYLLSAPICTRILPYTVTDENGYTQKYNLTNIEYAGPNSAPFSATALMYSSNPSVFQMSRIGYRSKQEGGLYLDLVPATSQYVTATVYIHYSATVKVTMDDIANDITL</sequence>
<evidence type="ECO:0000313" key="3">
    <source>
        <dbReference type="Proteomes" id="UP000298663"/>
    </source>
</evidence>
<keyword evidence="1" id="KW-0732">Signal</keyword>
<organism evidence="2 3">
    <name type="scientific">Steinernema carpocapsae</name>
    <name type="common">Entomopathogenic nematode</name>
    <dbReference type="NCBI Taxonomy" id="34508"/>
    <lineage>
        <taxon>Eukaryota</taxon>
        <taxon>Metazoa</taxon>
        <taxon>Ecdysozoa</taxon>
        <taxon>Nematoda</taxon>
        <taxon>Chromadorea</taxon>
        <taxon>Rhabditida</taxon>
        <taxon>Tylenchina</taxon>
        <taxon>Panagrolaimomorpha</taxon>
        <taxon>Strongyloidoidea</taxon>
        <taxon>Steinernematidae</taxon>
        <taxon>Steinernema</taxon>
    </lineage>
</organism>
<feature type="signal peptide" evidence="1">
    <location>
        <begin position="1"/>
        <end position="35"/>
    </location>
</feature>
<accession>A0A4V6A2N3</accession>
<dbReference type="Proteomes" id="UP000298663">
    <property type="component" value="Unassembled WGS sequence"/>
</dbReference>